<dbReference type="PANTHER" id="PTHR19957:SF29">
    <property type="entry name" value="SYNTAXIN-19"/>
    <property type="match status" value="1"/>
</dbReference>
<proteinExistence type="inferred from homology"/>
<evidence type="ECO:0000256" key="12">
    <source>
        <dbReference type="SAM" id="Coils"/>
    </source>
</evidence>
<dbReference type="InterPro" id="IPR000727">
    <property type="entry name" value="T_SNARE_dom"/>
</dbReference>
<feature type="coiled-coil region" evidence="12">
    <location>
        <begin position="103"/>
        <end position="130"/>
    </location>
</feature>
<dbReference type="Gene3D" id="1.20.58.70">
    <property type="match status" value="1"/>
</dbReference>
<evidence type="ECO:0000256" key="8">
    <source>
        <dbReference type="ARBA" id="ARBA00023136"/>
    </source>
</evidence>
<evidence type="ECO:0000259" key="13">
    <source>
        <dbReference type="PROSITE" id="PS50192"/>
    </source>
</evidence>
<name>A0A1V4JBF7_PATFA</name>
<keyword evidence="4" id="KW-0813">Transport</keyword>
<dbReference type="SMART" id="SM00397">
    <property type="entry name" value="t_SNARE"/>
    <property type="match status" value="1"/>
</dbReference>
<dbReference type="PANTHER" id="PTHR19957">
    <property type="entry name" value="SYNTAXIN"/>
    <property type="match status" value="1"/>
</dbReference>
<evidence type="ECO:0000256" key="1">
    <source>
        <dbReference type="ARBA" id="ARBA00004202"/>
    </source>
</evidence>
<dbReference type="GO" id="GO:0000149">
    <property type="term" value="F:SNARE binding"/>
    <property type="evidence" value="ECO:0007669"/>
    <property type="project" value="TreeGrafter"/>
</dbReference>
<feature type="domain" description="T-SNARE coiled-coil homology" evidence="13">
    <location>
        <begin position="265"/>
        <end position="327"/>
    </location>
</feature>
<protein>
    <recommendedName>
        <fullName evidence="11">Syntaxin-19</fullName>
    </recommendedName>
</protein>
<evidence type="ECO:0000256" key="11">
    <source>
        <dbReference type="ARBA" id="ARBA00069802"/>
    </source>
</evidence>
<dbReference type="PROSITE" id="PS00914">
    <property type="entry name" value="SYNTAXIN"/>
    <property type="match status" value="1"/>
</dbReference>
<dbReference type="GO" id="GO:0048278">
    <property type="term" value="P:vesicle docking"/>
    <property type="evidence" value="ECO:0007669"/>
    <property type="project" value="TreeGrafter"/>
</dbReference>
<reference evidence="14 15" key="1">
    <citation type="submission" date="2016-02" db="EMBL/GenBank/DDBJ databases">
        <title>Band-tailed pigeon sequencing and assembly.</title>
        <authorList>
            <person name="Soares A.E."/>
            <person name="Novak B.J."/>
            <person name="Rice E.S."/>
            <person name="O'Connell B."/>
            <person name="Chang D."/>
            <person name="Weber S."/>
            <person name="Shapiro B."/>
        </authorList>
    </citation>
    <scope>NUCLEOTIDE SEQUENCE [LARGE SCALE GENOMIC DNA]</scope>
    <source>
        <strain evidence="14">BTP2013</strain>
        <tissue evidence="14">Blood</tissue>
    </source>
</reference>
<dbReference type="GO" id="GO:0031201">
    <property type="term" value="C:SNARE complex"/>
    <property type="evidence" value="ECO:0007669"/>
    <property type="project" value="TreeGrafter"/>
</dbReference>
<dbReference type="InterPro" id="IPR045242">
    <property type="entry name" value="Syntaxin"/>
</dbReference>
<evidence type="ECO:0000256" key="7">
    <source>
        <dbReference type="ARBA" id="ARBA00023054"/>
    </source>
</evidence>
<dbReference type="STRING" id="372326.A0A1V4JBF7"/>
<comment type="caution">
    <text evidence="14">The sequence shown here is derived from an EMBL/GenBank/DDBJ whole genome shotgun (WGS) entry which is preliminary data.</text>
</comment>
<accession>A0A1V4JBF7</accession>
<evidence type="ECO:0000313" key="14">
    <source>
        <dbReference type="EMBL" id="OPJ69430.1"/>
    </source>
</evidence>
<keyword evidence="8" id="KW-0472">Membrane</keyword>
<dbReference type="GO" id="GO:0008021">
    <property type="term" value="C:synaptic vesicle"/>
    <property type="evidence" value="ECO:0007669"/>
    <property type="project" value="TreeGrafter"/>
</dbReference>
<dbReference type="InterPro" id="IPR006011">
    <property type="entry name" value="Syntaxin_N"/>
</dbReference>
<dbReference type="AlphaFoldDB" id="A0A1V4JBF7"/>
<evidence type="ECO:0000256" key="3">
    <source>
        <dbReference type="ARBA" id="ARBA00009063"/>
    </source>
</evidence>
<dbReference type="InterPro" id="IPR006012">
    <property type="entry name" value="Syntaxin/epimorphin_CS"/>
</dbReference>
<sequence length="348" mass="40775">MLIALKLPLRSFSVKDKTESHQHKTKSERRNRILELSLCCKRGKLTPLSPASNTKTMRDRLQEFKLRVKELQIAGENNSTTVQEEEQEEFEQQAIIYEKEPITERHLHEIQKLQNEVNNLVDEVNKFSQQQKSLVSSMRRFSVLKKESNIAREIKIQAEHIRKYLDELSKTVKKAENEHGPSSATVRILAYQHAFLSRRYLNAMLSYNDAITAKQEKCRRFIVRQLEVAGKEVSEEEVNNMLQQGKWEIFNENLLTEVKITKAQLSEIEQRQKELVNLENQIKDLKELFRQISVLVEEQGEMINNIEISMNNTQEYTQVSKEKFGLAVKYRKRNPCKALCCWCCPCCK</sequence>
<dbReference type="EMBL" id="LSYS01008075">
    <property type="protein sequence ID" value="OPJ69430.1"/>
    <property type="molecule type" value="Genomic_DNA"/>
</dbReference>
<evidence type="ECO:0000256" key="6">
    <source>
        <dbReference type="ARBA" id="ARBA00022490"/>
    </source>
</evidence>
<keyword evidence="15" id="KW-1185">Reference proteome</keyword>
<keyword evidence="7 12" id="KW-0175">Coiled coil</keyword>
<keyword evidence="5" id="KW-1003">Cell membrane</keyword>
<evidence type="ECO:0000256" key="5">
    <source>
        <dbReference type="ARBA" id="ARBA00022475"/>
    </source>
</evidence>
<dbReference type="Proteomes" id="UP000190648">
    <property type="component" value="Unassembled WGS sequence"/>
</dbReference>
<dbReference type="FunFam" id="1.20.58.70:FF:000017">
    <property type="entry name" value="Syntaxin 19"/>
    <property type="match status" value="1"/>
</dbReference>
<evidence type="ECO:0000256" key="4">
    <source>
        <dbReference type="ARBA" id="ARBA00022448"/>
    </source>
</evidence>
<dbReference type="OrthoDB" id="10255013at2759"/>
<evidence type="ECO:0000313" key="15">
    <source>
        <dbReference type="Proteomes" id="UP000190648"/>
    </source>
</evidence>
<gene>
    <name evidence="14" type="primary">STX19</name>
    <name evidence="14" type="ORF">AV530_012485</name>
</gene>
<dbReference type="GO" id="GO:0048787">
    <property type="term" value="C:presynaptic active zone membrane"/>
    <property type="evidence" value="ECO:0007669"/>
    <property type="project" value="TreeGrafter"/>
</dbReference>
<dbReference type="CDD" id="cd00179">
    <property type="entry name" value="SynN"/>
    <property type="match status" value="1"/>
</dbReference>
<dbReference type="InterPro" id="IPR010989">
    <property type="entry name" value="SNARE"/>
</dbReference>
<comment type="function">
    <text evidence="9">Plays a role in endosomal trafficking of the epidermal growth factor receptor (EGFR).</text>
</comment>
<organism evidence="14 15">
    <name type="scientific">Patagioenas fasciata monilis</name>
    <dbReference type="NCBI Taxonomy" id="372326"/>
    <lineage>
        <taxon>Eukaryota</taxon>
        <taxon>Metazoa</taxon>
        <taxon>Chordata</taxon>
        <taxon>Craniata</taxon>
        <taxon>Vertebrata</taxon>
        <taxon>Euteleostomi</taxon>
        <taxon>Archelosauria</taxon>
        <taxon>Archosauria</taxon>
        <taxon>Dinosauria</taxon>
        <taxon>Saurischia</taxon>
        <taxon>Theropoda</taxon>
        <taxon>Coelurosauria</taxon>
        <taxon>Aves</taxon>
        <taxon>Neognathae</taxon>
        <taxon>Neoaves</taxon>
        <taxon>Columbimorphae</taxon>
        <taxon>Columbiformes</taxon>
        <taxon>Columbidae</taxon>
        <taxon>Patagioenas</taxon>
    </lineage>
</organism>
<dbReference type="GO" id="GO:0031629">
    <property type="term" value="P:synaptic vesicle fusion to presynaptic active zone membrane"/>
    <property type="evidence" value="ECO:0007669"/>
    <property type="project" value="TreeGrafter"/>
</dbReference>
<dbReference type="GO" id="GO:0006886">
    <property type="term" value="P:intracellular protein transport"/>
    <property type="evidence" value="ECO:0007669"/>
    <property type="project" value="InterPro"/>
</dbReference>
<dbReference type="Pfam" id="PF00804">
    <property type="entry name" value="Syntaxin"/>
    <property type="match status" value="1"/>
</dbReference>
<dbReference type="FunFam" id="1.20.5.110:FF:000022">
    <property type="entry name" value="Syntaxin 19"/>
    <property type="match status" value="1"/>
</dbReference>
<keyword evidence="6" id="KW-0963">Cytoplasm</keyword>
<evidence type="ECO:0000256" key="10">
    <source>
        <dbReference type="ARBA" id="ARBA00062006"/>
    </source>
</evidence>
<dbReference type="GO" id="GO:0005484">
    <property type="term" value="F:SNAP receptor activity"/>
    <property type="evidence" value="ECO:0007669"/>
    <property type="project" value="InterPro"/>
</dbReference>
<dbReference type="CDD" id="cd15879">
    <property type="entry name" value="SNARE_syntaxin19"/>
    <property type="match status" value="1"/>
</dbReference>
<evidence type="ECO:0000256" key="2">
    <source>
        <dbReference type="ARBA" id="ARBA00004496"/>
    </source>
</evidence>
<dbReference type="Gene3D" id="1.20.5.110">
    <property type="match status" value="1"/>
</dbReference>
<dbReference type="SUPFAM" id="SSF47661">
    <property type="entry name" value="t-snare proteins"/>
    <property type="match status" value="1"/>
</dbReference>
<comment type="subcellular location">
    <subcellularLocation>
        <location evidence="1">Cell membrane</location>
        <topology evidence="1">Peripheral membrane protein</topology>
    </subcellularLocation>
    <subcellularLocation>
        <location evidence="2">Cytoplasm</location>
    </subcellularLocation>
</comment>
<feature type="coiled-coil region" evidence="12">
    <location>
        <begin position="251"/>
        <end position="298"/>
    </location>
</feature>
<comment type="subunit">
    <text evidence="10">Interacts with EGFR.</text>
</comment>
<comment type="similarity">
    <text evidence="3">Belongs to the syntaxin family.</text>
</comment>
<dbReference type="PROSITE" id="PS50192">
    <property type="entry name" value="T_SNARE"/>
    <property type="match status" value="1"/>
</dbReference>
<evidence type="ECO:0000256" key="9">
    <source>
        <dbReference type="ARBA" id="ARBA00059525"/>
    </source>
</evidence>